<sequence>MDNDADRLMSIGTFAAATGLTASALRFYDDTGVLAPVEVDPRNGYRLYAEEQLGRAELIFLLREAQLPLSVMKAVLDGSADESSLVLGKHMDEISAEALRAMSAARSALNLFIGGISGLVAVLPGYEFARAIGQVRVSAAASGQFHTIGISTASHALNLVATDRHRLSWRTLRLASPTVESSTVHVCLESAQELLPWVSDRAAIELLADAGDVSVRCMETGEQRSLAVVEGDFPDYGAVVDGLPAPVARAVVPRRELLSVVVDRSETCPLRIAENGISVGSGEGAEQLAALTWGLPLRQWFDMTLLQPVVESAVGPDVVLEMAGDHGPLRVRSADTSDLLSVLMPVQPPAIPERA</sequence>
<evidence type="ECO:0000259" key="5">
    <source>
        <dbReference type="PROSITE" id="PS50937"/>
    </source>
</evidence>
<dbReference type="Gene3D" id="3.10.150.10">
    <property type="entry name" value="DNA Polymerase III, subunit A, domain 2"/>
    <property type="match status" value="1"/>
</dbReference>
<evidence type="ECO:0000256" key="4">
    <source>
        <dbReference type="ARBA" id="ARBA00023163"/>
    </source>
</evidence>
<dbReference type="PANTHER" id="PTHR30204:SF69">
    <property type="entry name" value="MERR-FAMILY TRANSCRIPTIONAL REGULATOR"/>
    <property type="match status" value="1"/>
</dbReference>
<dbReference type="RefSeq" id="WP_167994335.1">
    <property type="nucleotide sequence ID" value="NZ_JAATJL010000001.1"/>
</dbReference>
<keyword evidence="2" id="KW-0805">Transcription regulation</keyword>
<dbReference type="InterPro" id="IPR009061">
    <property type="entry name" value="DNA-bd_dom_put_sf"/>
</dbReference>
<dbReference type="GO" id="GO:0003887">
    <property type="term" value="F:DNA-directed DNA polymerase activity"/>
    <property type="evidence" value="ECO:0007669"/>
    <property type="project" value="InterPro"/>
</dbReference>
<comment type="caution">
    <text evidence="6">The sequence shown here is derived from an EMBL/GenBank/DDBJ whole genome shotgun (WGS) entry which is preliminary data.</text>
</comment>
<dbReference type="GO" id="GO:0006260">
    <property type="term" value="P:DNA replication"/>
    <property type="evidence" value="ECO:0007669"/>
    <property type="project" value="InterPro"/>
</dbReference>
<keyword evidence="7" id="KW-1185">Reference proteome</keyword>
<dbReference type="SUPFAM" id="SSF55979">
    <property type="entry name" value="DNA clamp"/>
    <property type="match status" value="1"/>
</dbReference>
<keyword evidence="3 6" id="KW-0238">DNA-binding</keyword>
<dbReference type="PROSITE" id="PS50937">
    <property type="entry name" value="HTH_MERR_2"/>
    <property type="match status" value="1"/>
</dbReference>
<proteinExistence type="predicted"/>
<evidence type="ECO:0000256" key="1">
    <source>
        <dbReference type="ARBA" id="ARBA00022491"/>
    </source>
</evidence>
<protein>
    <submittedName>
        <fullName evidence="6">DNA-binding transcriptional MerR regulator</fullName>
    </submittedName>
</protein>
<dbReference type="SUPFAM" id="SSF46955">
    <property type="entry name" value="Putative DNA-binding domain"/>
    <property type="match status" value="1"/>
</dbReference>
<dbReference type="GO" id="GO:0009360">
    <property type="term" value="C:DNA polymerase III complex"/>
    <property type="evidence" value="ECO:0007669"/>
    <property type="project" value="InterPro"/>
</dbReference>
<dbReference type="GO" id="GO:0003677">
    <property type="term" value="F:DNA binding"/>
    <property type="evidence" value="ECO:0007669"/>
    <property type="project" value="UniProtKB-KW"/>
</dbReference>
<dbReference type="Proteomes" id="UP000547458">
    <property type="component" value="Unassembled WGS sequence"/>
</dbReference>
<gene>
    <name evidence="6" type="ORF">BJ994_002335</name>
</gene>
<dbReference type="EMBL" id="JAATJL010000001">
    <property type="protein sequence ID" value="NJC23259.1"/>
    <property type="molecule type" value="Genomic_DNA"/>
</dbReference>
<dbReference type="GO" id="GO:0008408">
    <property type="term" value="F:3'-5' exonuclease activity"/>
    <property type="evidence" value="ECO:0007669"/>
    <property type="project" value="InterPro"/>
</dbReference>
<dbReference type="InterPro" id="IPR022637">
    <property type="entry name" value="DNA_polIII_beta_cen"/>
</dbReference>
<evidence type="ECO:0000313" key="7">
    <source>
        <dbReference type="Proteomes" id="UP000547458"/>
    </source>
</evidence>
<dbReference type="SMART" id="SM00422">
    <property type="entry name" value="HTH_MERR"/>
    <property type="match status" value="1"/>
</dbReference>
<dbReference type="GO" id="GO:0003700">
    <property type="term" value="F:DNA-binding transcription factor activity"/>
    <property type="evidence" value="ECO:0007669"/>
    <property type="project" value="InterPro"/>
</dbReference>
<feature type="domain" description="HTH merR-type" evidence="5">
    <location>
        <begin position="8"/>
        <end position="78"/>
    </location>
</feature>
<dbReference type="PANTHER" id="PTHR30204">
    <property type="entry name" value="REDOX-CYCLING DRUG-SENSING TRANSCRIPTIONAL ACTIVATOR SOXR"/>
    <property type="match status" value="1"/>
</dbReference>
<keyword evidence="1" id="KW-0678">Repressor</keyword>
<dbReference type="InterPro" id="IPR047057">
    <property type="entry name" value="MerR_fam"/>
</dbReference>
<dbReference type="Pfam" id="PF02767">
    <property type="entry name" value="DNA_pol3_beta_2"/>
    <property type="match status" value="1"/>
</dbReference>
<evidence type="ECO:0000256" key="2">
    <source>
        <dbReference type="ARBA" id="ARBA00023015"/>
    </source>
</evidence>
<dbReference type="Pfam" id="PF13411">
    <property type="entry name" value="MerR_1"/>
    <property type="match status" value="1"/>
</dbReference>
<name>A0A846RQ97_9MICC</name>
<organism evidence="6 7">
    <name type="scientific">Arthrobacter pigmenti</name>
    <dbReference type="NCBI Taxonomy" id="271432"/>
    <lineage>
        <taxon>Bacteria</taxon>
        <taxon>Bacillati</taxon>
        <taxon>Actinomycetota</taxon>
        <taxon>Actinomycetes</taxon>
        <taxon>Micrococcales</taxon>
        <taxon>Micrococcaceae</taxon>
        <taxon>Arthrobacter</taxon>
    </lineage>
</organism>
<accession>A0A846RQ97</accession>
<evidence type="ECO:0000313" key="6">
    <source>
        <dbReference type="EMBL" id="NJC23259.1"/>
    </source>
</evidence>
<dbReference type="InterPro" id="IPR000551">
    <property type="entry name" value="MerR-type_HTH_dom"/>
</dbReference>
<dbReference type="AlphaFoldDB" id="A0A846RQ97"/>
<dbReference type="PROSITE" id="PS00552">
    <property type="entry name" value="HTH_MERR_1"/>
    <property type="match status" value="1"/>
</dbReference>
<keyword evidence="4" id="KW-0804">Transcription</keyword>
<evidence type="ECO:0000256" key="3">
    <source>
        <dbReference type="ARBA" id="ARBA00023125"/>
    </source>
</evidence>
<dbReference type="InterPro" id="IPR046938">
    <property type="entry name" value="DNA_clamp_sf"/>
</dbReference>
<dbReference type="Gene3D" id="1.10.1660.10">
    <property type="match status" value="1"/>
</dbReference>
<reference evidence="6 7" key="1">
    <citation type="submission" date="2020-03" db="EMBL/GenBank/DDBJ databases">
        <title>Sequencing the genomes of 1000 actinobacteria strains.</title>
        <authorList>
            <person name="Klenk H.-P."/>
        </authorList>
    </citation>
    <scope>NUCLEOTIDE SEQUENCE [LARGE SCALE GENOMIC DNA]</scope>
    <source>
        <strain evidence="6 7">DSM 16403</strain>
    </source>
</reference>